<evidence type="ECO:0000256" key="1">
    <source>
        <dbReference type="ARBA" id="ARBA00008814"/>
    </source>
</evidence>
<comment type="similarity">
    <text evidence="1">Belongs to the bacterial solute-binding protein 8 family.</text>
</comment>
<organism evidence="4 5">
    <name type="scientific">Tissierella simiarum</name>
    <dbReference type="NCBI Taxonomy" id="2841534"/>
    <lineage>
        <taxon>Bacteria</taxon>
        <taxon>Bacillati</taxon>
        <taxon>Bacillota</taxon>
        <taxon>Tissierellia</taxon>
        <taxon>Tissierellales</taxon>
        <taxon>Tissierellaceae</taxon>
        <taxon>Tissierella</taxon>
    </lineage>
</organism>
<name>A0ABS6E3F1_9FIRM</name>
<comment type="caution">
    <text evidence="4">The sequence shown here is derived from an EMBL/GenBank/DDBJ whole genome shotgun (WGS) entry which is preliminary data.</text>
</comment>
<evidence type="ECO:0000256" key="2">
    <source>
        <dbReference type="SAM" id="SignalP"/>
    </source>
</evidence>
<sequence length="337" mass="38524">MKKKVLALFLIVLMILPMVSACNNKPVNNAEEIVEESGEDKEIVEEYGVKIDEDTVSFIDGRDQEVILNKKPERVVCLFNSYLDIWYNSGGTVVGRLEESQEKLVEGAKDAEVVGKLGSESLEKILALQPDLVILNSNMKGHLALIEALEQNNIGIIALDYFYKDDYFKFVRLFTALNEREDLYEKNAIEVRDEIEDIIKNVPKDKEHKVLLMMASAKNITVRGSDSTVGEMLKDLNTINISNVHDKNIDSQAFSLEKIIEEDPDYIFVQTTGSDMDKVFEKLKKDIENNPAWSSLKAVKEEKYIYLPKDLYMYKPNERYPEAYLGLAKILYPEVFN</sequence>
<dbReference type="Pfam" id="PF01497">
    <property type="entry name" value="Peripla_BP_2"/>
    <property type="match status" value="1"/>
</dbReference>
<feature type="chain" id="PRO_5046976976" evidence="2">
    <location>
        <begin position="22"/>
        <end position="337"/>
    </location>
</feature>
<accession>A0ABS6E3F1</accession>
<reference evidence="4 5" key="1">
    <citation type="submission" date="2021-06" db="EMBL/GenBank/DDBJ databases">
        <authorList>
            <person name="Sun Q."/>
            <person name="Li D."/>
        </authorList>
    </citation>
    <scope>NUCLEOTIDE SEQUENCE [LARGE SCALE GENOMIC DNA]</scope>
    <source>
        <strain evidence="4 5">MSJ-40</strain>
    </source>
</reference>
<proteinExistence type="inferred from homology"/>
<protein>
    <submittedName>
        <fullName evidence="4">ABC transporter substrate-binding protein</fullName>
    </submittedName>
</protein>
<keyword evidence="2" id="KW-0732">Signal</keyword>
<feature type="signal peptide" evidence="2">
    <location>
        <begin position="1"/>
        <end position="21"/>
    </location>
</feature>
<dbReference type="PANTHER" id="PTHR30535:SF34">
    <property type="entry name" value="MOLYBDATE-BINDING PROTEIN MOLA"/>
    <property type="match status" value="1"/>
</dbReference>
<dbReference type="PROSITE" id="PS51257">
    <property type="entry name" value="PROKAR_LIPOPROTEIN"/>
    <property type="match status" value="1"/>
</dbReference>
<evidence type="ECO:0000259" key="3">
    <source>
        <dbReference type="PROSITE" id="PS50983"/>
    </source>
</evidence>
<dbReference type="InterPro" id="IPR050902">
    <property type="entry name" value="ABC_Transporter_SBP"/>
</dbReference>
<evidence type="ECO:0000313" key="4">
    <source>
        <dbReference type="EMBL" id="MBU5437435.1"/>
    </source>
</evidence>
<dbReference type="EMBL" id="JAHLPM010000003">
    <property type="protein sequence ID" value="MBU5437435.1"/>
    <property type="molecule type" value="Genomic_DNA"/>
</dbReference>
<evidence type="ECO:0000313" key="5">
    <source>
        <dbReference type="Proteomes" id="UP000749471"/>
    </source>
</evidence>
<dbReference type="PANTHER" id="PTHR30535">
    <property type="entry name" value="VITAMIN B12-BINDING PROTEIN"/>
    <property type="match status" value="1"/>
</dbReference>
<dbReference type="Proteomes" id="UP000749471">
    <property type="component" value="Unassembled WGS sequence"/>
</dbReference>
<dbReference type="RefSeq" id="WP_216517526.1">
    <property type="nucleotide sequence ID" value="NZ_JAHLPM010000003.1"/>
</dbReference>
<dbReference type="PROSITE" id="PS50983">
    <property type="entry name" value="FE_B12_PBP"/>
    <property type="match status" value="1"/>
</dbReference>
<dbReference type="InterPro" id="IPR002491">
    <property type="entry name" value="ABC_transptr_periplasmic_BD"/>
</dbReference>
<gene>
    <name evidence="4" type="ORF">KQI42_05405</name>
</gene>
<keyword evidence="5" id="KW-1185">Reference proteome</keyword>
<feature type="domain" description="Fe/B12 periplasmic-binding" evidence="3">
    <location>
        <begin position="74"/>
        <end position="335"/>
    </location>
</feature>